<sequence length="116" mass="13303">MLAEDRDLAYLQTIVLLAERIKAHLDKLTVAHFMDSYDDIDLLSYRLSMVGEYANKLSASFRASHDHMPWIAMIGLRNIVAHEYARVDPGRIWATATNELAALEKLCRDQIELRES</sequence>
<dbReference type="InterPro" id="IPR008201">
    <property type="entry name" value="HepT-like"/>
</dbReference>
<name>A0ABU1WY87_SPHXE</name>
<evidence type="ECO:0000256" key="5">
    <source>
        <dbReference type="ARBA" id="ARBA00022801"/>
    </source>
</evidence>
<dbReference type="Gene3D" id="1.20.120.580">
    <property type="entry name" value="bsu32300-like"/>
    <property type="match status" value="1"/>
</dbReference>
<dbReference type="EMBL" id="JAVDWV010000002">
    <property type="protein sequence ID" value="MDR7153812.1"/>
    <property type="molecule type" value="Genomic_DNA"/>
</dbReference>
<keyword evidence="2" id="KW-1277">Toxin-antitoxin system</keyword>
<evidence type="ECO:0000256" key="6">
    <source>
        <dbReference type="ARBA" id="ARBA00024207"/>
    </source>
</evidence>
<dbReference type="InterPro" id="IPR051813">
    <property type="entry name" value="HepT_RNase_toxin"/>
</dbReference>
<evidence type="ECO:0000313" key="8">
    <source>
        <dbReference type="Proteomes" id="UP001267638"/>
    </source>
</evidence>
<keyword evidence="8" id="KW-1185">Reference proteome</keyword>
<accession>A0ABU1WY87</accession>
<evidence type="ECO:0000256" key="4">
    <source>
        <dbReference type="ARBA" id="ARBA00022741"/>
    </source>
</evidence>
<evidence type="ECO:0000256" key="3">
    <source>
        <dbReference type="ARBA" id="ARBA00022722"/>
    </source>
</evidence>
<keyword evidence="4" id="KW-0547">Nucleotide-binding</keyword>
<evidence type="ECO:0000256" key="2">
    <source>
        <dbReference type="ARBA" id="ARBA00022649"/>
    </source>
</evidence>
<dbReference type="RefSeq" id="WP_310221929.1">
    <property type="nucleotide sequence ID" value="NZ_JAVDWV010000002.1"/>
</dbReference>
<protein>
    <submittedName>
        <fullName evidence="7">Uncharacterized protein with HEPN domain</fullName>
    </submittedName>
</protein>
<evidence type="ECO:0000256" key="1">
    <source>
        <dbReference type="ARBA" id="ARBA00022553"/>
    </source>
</evidence>
<keyword evidence="5" id="KW-0378">Hydrolase</keyword>
<dbReference type="Proteomes" id="UP001267638">
    <property type="component" value="Unassembled WGS sequence"/>
</dbReference>
<proteinExistence type="inferred from homology"/>
<dbReference type="PANTHER" id="PTHR34139:SF1">
    <property type="entry name" value="RNASE MJ1380-RELATED"/>
    <property type="match status" value="1"/>
</dbReference>
<keyword evidence="1" id="KW-0597">Phosphoprotein</keyword>
<gene>
    <name evidence="7" type="ORF">J2W40_000609</name>
</gene>
<keyword evidence="3" id="KW-0540">Nuclease</keyword>
<comment type="caution">
    <text evidence="7">The sequence shown here is derived from an EMBL/GenBank/DDBJ whole genome shotgun (WGS) entry which is preliminary data.</text>
</comment>
<evidence type="ECO:0000313" key="7">
    <source>
        <dbReference type="EMBL" id="MDR7153812.1"/>
    </source>
</evidence>
<dbReference type="Pfam" id="PF01934">
    <property type="entry name" value="HepT-like"/>
    <property type="match status" value="1"/>
</dbReference>
<dbReference type="PANTHER" id="PTHR34139">
    <property type="entry name" value="UPF0331 PROTEIN MJ0127"/>
    <property type="match status" value="1"/>
</dbReference>
<organism evidence="7 8">
    <name type="scientific">Sphingobium xenophagum</name>
    <dbReference type="NCBI Taxonomy" id="121428"/>
    <lineage>
        <taxon>Bacteria</taxon>
        <taxon>Pseudomonadati</taxon>
        <taxon>Pseudomonadota</taxon>
        <taxon>Alphaproteobacteria</taxon>
        <taxon>Sphingomonadales</taxon>
        <taxon>Sphingomonadaceae</taxon>
        <taxon>Sphingobium</taxon>
    </lineage>
</organism>
<reference evidence="7 8" key="1">
    <citation type="submission" date="2023-07" db="EMBL/GenBank/DDBJ databases">
        <title>Sorghum-associated microbial communities from plants grown in Nebraska, USA.</title>
        <authorList>
            <person name="Schachtman D."/>
        </authorList>
    </citation>
    <scope>NUCLEOTIDE SEQUENCE [LARGE SCALE GENOMIC DNA]</scope>
    <source>
        <strain evidence="7 8">4256</strain>
    </source>
</reference>
<comment type="similarity">
    <text evidence="6">Belongs to the HepT RNase toxin family.</text>
</comment>
<dbReference type="InterPro" id="IPR037038">
    <property type="entry name" value="HepT-like_sf"/>
</dbReference>